<evidence type="ECO:0000313" key="12">
    <source>
        <dbReference type="Proteomes" id="UP001161017"/>
    </source>
</evidence>
<evidence type="ECO:0000256" key="1">
    <source>
        <dbReference type="ARBA" id="ARBA00022741"/>
    </source>
</evidence>
<dbReference type="PROSITE" id="PS51192">
    <property type="entry name" value="HELICASE_ATP_BIND_1"/>
    <property type="match status" value="1"/>
</dbReference>
<protein>
    <recommendedName>
        <fullName evidence="7">ATP-dependent RNA helicase</fullName>
        <ecNumber evidence="7">3.6.4.13</ecNumber>
    </recommendedName>
</protein>
<dbReference type="SMART" id="SM00487">
    <property type="entry name" value="DEXDc"/>
    <property type="match status" value="1"/>
</dbReference>
<evidence type="ECO:0000313" key="11">
    <source>
        <dbReference type="EMBL" id="MDI1487383.1"/>
    </source>
</evidence>
<evidence type="ECO:0000256" key="5">
    <source>
        <dbReference type="ARBA" id="ARBA00022884"/>
    </source>
</evidence>
<dbReference type="Gene3D" id="3.40.50.300">
    <property type="entry name" value="P-loop containing nucleotide triphosphate hydrolases"/>
    <property type="match status" value="2"/>
</dbReference>
<dbReference type="EMBL" id="JAPUFD010000005">
    <property type="protein sequence ID" value="MDI1487383.1"/>
    <property type="molecule type" value="Genomic_DNA"/>
</dbReference>
<feature type="compositionally biased region" description="Gly residues" evidence="8">
    <location>
        <begin position="633"/>
        <end position="650"/>
    </location>
</feature>
<feature type="compositionally biased region" description="Low complexity" evidence="8">
    <location>
        <begin position="651"/>
        <end position="661"/>
    </location>
</feature>
<comment type="similarity">
    <text evidence="6">Belongs to the DEAD box helicase family.</text>
</comment>
<evidence type="ECO:0000259" key="9">
    <source>
        <dbReference type="PROSITE" id="PS51192"/>
    </source>
</evidence>
<dbReference type="InterPro" id="IPR001650">
    <property type="entry name" value="Helicase_C-like"/>
</dbReference>
<dbReference type="PROSITE" id="PS51194">
    <property type="entry name" value="HELICASE_CTER"/>
    <property type="match status" value="1"/>
</dbReference>
<feature type="domain" description="Helicase C-terminal" evidence="10">
    <location>
        <begin position="360"/>
        <end position="529"/>
    </location>
</feature>
<dbReference type="InterPro" id="IPR011545">
    <property type="entry name" value="DEAD/DEAH_box_helicase_dom"/>
</dbReference>
<evidence type="ECO:0000259" key="10">
    <source>
        <dbReference type="PROSITE" id="PS51194"/>
    </source>
</evidence>
<keyword evidence="1 6" id="KW-0547">Nucleotide-binding</keyword>
<dbReference type="PROSITE" id="PS00039">
    <property type="entry name" value="DEAD_ATP_HELICASE"/>
    <property type="match status" value="1"/>
</dbReference>
<dbReference type="CDD" id="cd18787">
    <property type="entry name" value="SF2_C_DEAD"/>
    <property type="match status" value="1"/>
</dbReference>
<dbReference type="AlphaFoldDB" id="A0AA43TTA7"/>
<gene>
    <name evidence="11" type="ORF">OHK93_006652</name>
</gene>
<evidence type="ECO:0000256" key="3">
    <source>
        <dbReference type="ARBA" id="ARBA00022806"/>
    </source>
</evidence>
<dbReference type="SMART" id="SM00490">
    <property type="entry name" value="HELICc"/>
    <property type="match status" value="1"/>
</dbReference>
<evidence type="ECO:0000256" key="2">
    <source>
        <dbReference type="ARBA" id="ARBA00022801"/>
    </source>
</evidence>
<dbReference type="Pfam" id="PF00271">
    <property type="entry name" value="Helicase_C"/>
    <property type="match status" value="1"/>
</dbReference>
<dbReference type="GO" id="GO:0016787">
    <property type="term" value="F:hydrolase activity"/>
    <property type="evidence" value="ECO:0007669"/>
    <property type="project" value="UniProtKB-KW"/>
</dbReference>
<keyword evidence="3 6" id="KW-0347">Helicase</keyword>
<feature type="region of interest" description="Disordered" evidence="8">
    <location>
        <begin position="610"/>
        <end position="717"/>
    </location>
</feature>
<dbReference type="InterPro" id="IPR027417">
    <property type="entry name" value="P-loop_NTPase"/>
</dbReference>
<evidence type="ECO:0000256" key="8">
    <source>
        <dbReference type="SAM" id="MobiDB-lite"/>
    </source>
</evidence>
<dbReference type="Proteomes" id="UP001161017">
    <property type="component" value="Unassembled WGS sequence"/>
</dbReference>
<dbReference type="SUPFAM" id="SSF52540">
    <property type="entry name" value="P-loop containing nucleoside triphosphate hydrolases"/>
    <property type="match status" value="2"/>
</dbReference>
<keyword evidence="4 6" id="KW-0067">ATP-binding</keyword>
<keyword evidence="2 6" id="KW-0378">Hydrolase</keyword>
<comment type="caution">
    <text evidence="11">The sequence shown here is derived from an EMBL/GenBank/DDBJ whole genome shotgun (WGS) entry which is preliminary data.</text>
</comment>
<proteinExistence type="inferred from homology"/>
<comment type="domain">
    <text evidence="7">The Q motif is unique to and characteristic of the DEAD box family of RNA helicases and controls ATP binding and hydrolysis.</text>
</comment>
<keyword evidence="12" id="KW-1185">Reference proteome</keyword>
<feature type="compositionally biased region" description="Basic and acidic residues" evidence="8">
    <location>
        <begin position="614"/>
        <end position="631"/>
    </location>
</feature>
<dbReference type="EC" id="3.6.4.13" evidence="7"/>
<evidence type="ECO:0000256" key="6">
    <source>
        <dbReference type="RuleBase" id="RU000492"/>
    </source>
</evidence>
<evidence type="ECO:0000256" key="4">
    <source>
        <dbReference type="ARBA" id="ARBA00022840"/>
    </source>
</evidence>
<dbReference type="InterPro" id="IPR000629">
    <property type="entry name" value="RNA-helicase_DEAD-box_CS"/>
</dbReference>
<feature type="compositionally biased region" description="Low complexity" evidence="8">
    <location>
        <begin position="674"/>
        <end position="684"/>
    </location>
</feature>
<organism evidence="11 12">
    <name type="scientific">Ramalina farinacea</name>
    <dbReference type="NCBI Taxonomy" id="258253"/>
    <lineage>
        <taxon>Eukaryota</taxon>
        <taxon>Fungi</taxon>
        <taxon>Dikarya</taxon>
        <taxon>Ascomycota</taxon>
        <taxon>Pezizomycotina</taxon>
        <taxon>Lecanoromycetes</taxon>
        <taxon>OSLEUM clade</taxon>
        <taxon>Lecanoromycetidae</taxon>
        <taxon>Lecanorales</taxon>
        <taxon>Lecanorineae</taxon>
        <taxon>Ramalinaceae</taxon>
        <taxon>Ramalina</taxon>
    </lineage>
</organism>
<dbReference type="GO" id="GO:0003724">
    <property type="term" value="F:RNA helicase activity"/>
    <property type="evidence" value="ECO:0007669"/>
    <property type="project" value="UniProtKB-EC"/>
</dbReference>
<name>A0AA43TTA7_9LECA</name>
<sequence>MFSAKRGFASVKLNRCFSTRPISIYPRSRPHPLPRLLTSASRNPASNLRFSTVSQWNQQAAAAPLSYSEAAGEEIQEQVQSPEPPSEVKGGVQRKDGPITLFSELAERGLVSQPVVDTIVRDMGIKTMTQVQSLTIEELLKGRDILAQARTGTGKTLAFLIPVLQNIINNDPNLLDPRIGSKTASSTDIRAIIISPTRELAEQIAVETGKVTRGTGVKVMTAVGGTSKREGLMRMRRHGCHILVGTPGRLKDLLSDPYSDVRAPNLKALVLDEADRLLDQGFAPEIREIQQLLPRRQDVDRQTLLFSATVPREVLQIVRATAKPDFKFVQTVQEGEQATHERVPQRFVTCNGLENQMPALVELCLQELKKQDTDKPFKAIVYFNSTTEVALASAILQQLKPSRDVPPSDYTFPRSTYIVEIHAKLSQDRRTRAADGFRRAQSAIMLSSDVTARGMDFPNVTHVIQVGVPTNDDQYVHRIGRTARGDKNGEAWLLLPRIEARDFRYKLSQFPLEADHSLQTATVNMKEEAQLPEHVAGILRAVGERTAAIPAHMKADVYRALLGTHQQLQDKAGLIKSMNDLTRYAWGMAEPPGLSMGTVVKLGLRGIPGLNIGIDRDNPTDVRPGFGRDRSAGGYGRGGGGGGGGYGSRSGQGSFRGSSSRDGGGYPSSGGFGSSRSSGRFDSSTSERYGGAKRYSRGFDREDPRSSERSAQRDSGY</sequence>
<keyword evidence="5 7" id="KW-0694">RNA-binding</keyword>
<dbReference type="GO" id="GO:0005524">
    <property type="term" value="F:ATP binding"/>
    <property type="evidence" value="ECO:0007669"/>
    <property type="project" value="UniProtKB-UniRule"/>
</dbReference>
<dbReference type="PANTHER" id="PTHR24031">
    <property type="entry name" value="RNA HELICASE"/>
    <property type="match status" value="1"/>
</dbReference>
<feature type="compositionally biased region" description="Basic and acidic residues" evidence="8">
    <location>
        <begin position="697"/>
        <end position="717"/>
    </location>
</feature>
<dbReference type="Pfam" id="PF00270">
    <property type="entry name" value="DEAD"/>
    <property type="match status" value="1"/>
</dbReference>
<feature type="region of interest" description="Disordered" evidence="8">
    <location>
        <begin position="71"/>
        <end position="94"/>
    </location>
</feature>
<dbReference type="GO" id="GO:0003723">
    <property type="term" value="F:RNA binding"/>
    <property type="evidence" value="ECO:0007669"/>
    <property type="project" value="UniProtKB-UniRule"/>
</dbReference>
<comment type="function">
    <text evidence="7">RNA helicase.</text>
</comment>
<reference evidence="11" key="1">
    <citation type="journal article" date="2023" name="Genome Biol. Evol.">
        <title>First Whole Genome Sequence and Flow Cytometry Genome Size Data for the Lichen-Forming Fungus Ramalina farinacea (Ascomycota).</title>
        <authorList>
            <person name="Llewellyn T."/>
            <person name="Mian S."/>
            <person name="Hill R."/>
            <person name="Leitch I.J."/>
            <person name="Gaya E."/>
        </authorList>
    </citation>
    <scope>NUCLEOTIDE SEQUENCE</scope>
    <source>
        <strain evidence="11">LIQ254RAFAR</strain>
    </source>
</reference>
<comment type="catalytic activity">
    <reaction evidence="7">
        <text>ATP + H2O = ADP + phosphate + H(+)</text>
        <dbReference type="Rhea" id="RHEA:13065"/>
        <dbReference type="ChEBI" id="CHEBI:15377"/>
        <dbReference type="ChEBI" id="CHEBI:15378"/>
        <dbReference type="ChEBI" id="CHEBI:30616"/>
        <dbReference type="ChEBI" id="CHEBI:43474"/>
        <dbReference type="ChEBI" id="CHEBI:456216"/>
        <dbReference type="EC" id="3.6.4.13"/>
    </reaction>
</comment>
<feature type="domain" description="Helicase ATP-binding" evidence="9">
    <location>
        <begin position="136"/>
        <end position="328"/>
    </location>
</feature>
<accession>A0AA43TTA7</accession>
<dbReference type="InterPro" id="IPR014001">
    <property type="entry name" value="Helicase_ATP-bd"/>
</dbReference>
<evidence type="ECO:0000256" key="7">
    <source>
        <dbReference type="RuleBase" id="RU365068"/>
    </source>
</evidence>
<feature type="compositionally biased region" description="Gly residues" evidence="8">
    <location>
        <begin position="662"/>
        <end position="673"/>
    </location>
</feature>